<evidence type="ECO:0000313" key="4">
    <source>
        <dbReference type="Proteomes" id="UP000039865"/>
    </source>
</evidence>
<dbReference type="AlphaFoldDB" id="A0A078A3Z1"/>
<dbReference type="InterPro" id="IPR000270">
    <property type="entry name" value="PB1_dom"/>
</dbReference>
<dbReference type="SUPFAM" id="SSF54277">
    <property type="entry name" value="CAD &amp; PB1 domains"/>
    <property type="match status" value="1"/>
</dbReference>
<organism evidence="3 4">
    <name type="scientific">Stylonychia lemnae</name>
    <name type="common">Ciliate</name>
    <dbReference type="NCBI Taxonomy" id="5949"/>
    <lineage>
        <taxon>Eukaryota</taxon>
        <taxon>Sar</taxon>
        <taxon>Alveolata</taxon>
        <taxon>Ciliophora</taxon>
        <taxon>Intramacronucleata</taxon>
        <taxon>Spirotrichea</taxon>
        <taxon>Stichotrichia</taxon>
        <taxon>Sporadotrichida</taxon>
        <taxon>Oxytrichidae</taxon>
        <taxon>Stylonychinae</taxon>
        <taxon>Stylonychia</taxon>
    </lineage>
</organism>
<gene>
    <name evidence="3" type="primary">Contig13024.g13885</name>
    <name evidence="3" type="ORF">STYLEM_4469</name>
</gene>
<dbReference type="InParanoid" id="A0A078A3Z1"/>
<evidence type="ECO:0000256" key="1">
    <source>
        <dbReference type="SAM" id="Coils"/>
    </source>
</evidence>
<keyword evidence="1" id="KW-0175">Coiled coil</keyword>
<name>A0A078A3Z1_STYLE</name>
<dbReference type="Pfam" id="PF00564">
    <property type="entry name" value="PB1"/>
    <property type="match status" value="1"/>
</dbReference>
<reference evidence="3 4" key="1">
    <citation type="submission" date="2014-06" db="EMBL/GenBank/DDBJ databases">
        <authorList>
            <person name="Swart Estienne"/>
        </authorList>
    </citation>
    <scope>NUCLEOTIDE SEQUENCE [LARGE SCALE GENOMIC DNA]</scope>
    <source>
        <strain evidence="3 4">130c</strain>
    </source>
</reference>
<dbReference type="Gene3D" id="3.10.20.90">
    <property type="entry name" value="Phosphatidylinositol 3-kinase Catalytic Subunit, Chain A, domain 1"/>
    <property type="match status" value="1"/>
</dbReference>
<accession>A0A078A3Z1</accession>
<protein>
    <recommendedName>
        <fullName evidence="2">PB1 domain-containing protein</fullName>
    </recommendedName>
</protein>
<dbReference type="Proteomes" id="UP000039865">
    <property type="component" value="Unassembled WGS sequence"/>
</dbReference>
<keyword evidence="4" id="KW-1185">Reference proteome</keyword>
<feature type="domain" description="PB1" evidence="2">
    <location>
        <begin position="46"/>
        <end position="125"/>
    </location>
</feature>
<dbReference type="EMBL" id="CCKQ01004328">
    <property type="protein sequence ID" value="CDW75479.1"/>
    <property type="molecule type" value="Genomic_DNA"/>
</dbReference>
<evidence type="ECO:0000313" key="3">
    <source>
        <dbReference type="EMBL" id="CDW75479.1"/>
    </source>
</evidence>
<evidence type="ECO:0000259" key="2">
    <source>
        <dbReference type="Pfam" id="PF00564"/>
    </source>
</evidence>
<proteinExistence type="predicted"/>
<sequence>MNDVDNSVNFIYTDEEKYSWIKLQINNRIKRVNLKQTDFYNLIQTIRRHFKDVDKHIFDLTHTSALIQSLDEESKQLYIMNLMKSINLNYQDDEGDEIEIDNDESLLQALRFAKTCGSGKVLKIKINLLELQHSRKYSQEILQKDQISNNVQEVYNRSDNIEENKQIAEKHQNLEDREEEVKNGSNFFYQYEEQMRQSQLLQKRELSKVEIYDPSIYVDKQEETYLGKHEESQENQIYVNPYLGQYHQQPYDNYNYSPYKPQDYQNDQNQSTGALRQTGLASAFMMPIFNPQNTTLNSQNDQLNNHLVEDKMIIGSEELSLNDGNPEQSDDVNNIIRALNNRSSVNTDELAQQQQILEQIEAYKKLKEQQKQDEEYARQISFQETIRAQQTQTQLQQQQPPQNFQQPFMFDQRQQSYGTQVSQNPYNSDMMMQPQQSPIMYRPSNQMIKPIKIVASAKLIRDEKNKRHDPSVQKVTKLWSAITTSSAKASAQDRILMSVPINGSMSSARKIDQKNDLSILQVKWDICNKSKMHWDSCNLILKDSQCQTGLKLAIDPMYIKEGTKPSRIETLDLILKYPVSLLSHKMTLIFTIQDQSNKQVGENLIAVIDQANLPLVVGSNQLQQIPIPRNQTDVNQLPRRVSQPQQNQGRVIQVNEDKLQQDAQKLMFTTNMDIELCYDILKQNNGNYDVTLKQLLQFKE</sequence>
<feature type="coiled-coil region" evidence="1">
    <location>
        <begin position="144"/>
        <end position="184"/>
    </location>
</feature>